<accession>A0ABS3CEC1</accession>
<dbReference type="Gene3D" id="3.40.630.30">
    <property type="match status" value="1"/>
</dbReference>
<keyword evidence="2" id="KW-1185">Reference proteome</keyword>
<dbReference type="EMBL" id="JAFKCU010000002">
    <property type="protein sequence ID" value="MBN7815433.1"/>
    <property type="molecule type" value="Genomic_DNA"/>
</dbReference>
<protein>
    <recommendedName>
        <fullName evidence="3">Acetyltransferase (GNAT) domain-containing protein</fullName>
    </recommendedName>
</protein>
<sequence length="309" mass="35541">MTTILKQIGENFELQVVSSDFEEKDFLLSNFSCEGEEARLDFYLLKKGKKKAEISFSVSKESVATSLPMAPFGGFFISDKLHSDVLSDFLNAIVAHLGDLKIKEVVIIQAPKPYEEYQDLMGYLLFKSHFEPKEVLSHQFFLGRKKIKKFLQQEQGKFQQRLKDAGVSIEKSTIGNFYFLQHIKSWNQQRGYTVNHDENRIIQQVSEYPDRYFLINLIKDEMPVGHCLGVKLTSDSLYYFLSAINPKMTIKYGGELMLYQLFKVAAEQKVDFIDLGSSDLGSEPNHSLLFFKSRFSNDISNKITWAKSL</sequence>
<dbReference type="Proteomes" id="UP000664480">
    <property type="component" value="Unassembled WGS sequence"/>
</dbReference>
<comment type="caution">
    <text evidence="1">The sequence shown here is derived from an EMBL/GenBank/DDBJ whole genome shotgun (WGS) entry which is preliminary data.</text>
</comment>
<proteinExistence type="predicted"/>
<gene>
    <name evidence="1" type="ORF">J0A69_08345</name>
</gene>
<name>A0ABS3CEC1_9BACT</name>
<organism evidence="1 2">
    <name type="scientific">Algoriphagus pacificus</name>
    <dbReference type="NCBI Taxonomy" id="2811234"/>
    <lineage>
        <taxon>Bacteria</taxon>
        <taxon>Pseudomonadati</taxon>
        <taxon>Bacteroidota</taxon>
        <taxon>Cytophagia</taxon>
        <taxon>Cytophagales</taxon>
        <taxon>Cyclobacteriaceae</taxon>
        <taxon>Algoriphagus</taxon>
    </lineage>
</organism>
<evidence type="ECO:0000313" key="2">
    <source>
        <dbReference type="Proteomes" id="UP000664480"/>
    </source>
</evidence>
<evidence type="ECO:0008006" key="3">
    <source>
        <dbReference type="Google" id="ProtNLM"/>
    </source>
</evidence>
<dbReference type="InterPro" id="IPR016181">
    <property type="entry name" value="Acyl_CoA_acyltransferase"/>
</dbReference>
<dbReference type="RefSeq" id="WP_206586105.1">
    <property type="nucleotide sequence ID" value="NZ_JAFKCU010000002.1"/>
</dbReference>
<reference evidence="1 2" key="1">
    <citation type="submission" date="2021-03" db="EMBL/GenBank/DDBJ databases">
        <title>novel species isolated from a fishpond in China.</title>
        <authorList>
            <person name="Lu H."/>
            <person name="Cai Z."/>
        </authorList>
    </citation>
    <scope>NUCLEOTIDE SEQUENCE [LARGE SCALE GENOMIC DNA]</scope>
    <source>
        <strain evidence="1 2">YJ13C</strain>
    </source>
</reference>
<evidence type="ECO:0000313" key="1">
    <source>
        <dbReference type="EMBL" id="MBN7815433.1"/>
    </source>
</evidence>
<dbReference type="SUPFAM" id="SSF55729">
    <property type="entry name" value="Acyl-CoA N-acyltransferases (Nat)"/>
    <property type="match status" value="1"/>
</dbReference>